<dbReference type="Pfam" id="PF14543">
    <property type="entry name" value="TAXi_N"/>
    <property type="match status" value="1"/>
</dbReference>
<dbReference type="Proteomes" id="UP000017836">
    <property type="component" value="Unassembled WGS sequence"/>
</dbReference>
<evidence type="ECO:0000256" key="1">
    <source>
        <dbReference type="ARBA" id="ARBA00004239"/>
    </source>
</evidence>
<dbReference type="Gramene" id="ERN12345">
    <property type="protein sequence ID" value="ERN12345"/>
    <property type="gene ID" value="AMTR_s00025p00079520"/>
</dbReference>
<reference evidence="7" key="1">
    <citation type="journal article" date="2013" name="Science">
        <title>The Amborella genome and the evolution of flowering plants.</title>
        <authorList>
            <consortium name="Amborella Genome Project"/>
        </authorList>
    </citation>
    <scope>NUCLEOTIDE SEQUENCE [LARGE SCALE GENOMIC DNA]</scope>
</reference>
<dbReference type="InterPro" id="IPR033121">
    <property type="entry name" value="PEPTIDASE_A1"/>
</dbReference>
<comment type="similarity">
    <text evidence="2">Belongs to the peptidase A1 family.</text>
</comment>
<dbReference type="PROSITE" id="PS51767">
    <property type="entry name" value="PEPTIDASE_A1"/>
    <property type="match status" value="1"/>
</dbReference>
<organism evidence="6 7">
    <name type="scientific">Amborella trichopoda</name>
    <dbReference type="NCBI Taxonomy" id="13333"/>
    <lineage>
        <taxon>Eukaryota</taxon>
        <taxon>Viridiplantae</taxon>
        <taxon>Streptophyta</taxon>
        <taxon>Embryophyta</taxon>
        <taxon>Tracheophyta</taxon>
        <taxon>Spermatophyta</taxon>
        <taxon>Magnoliopsida</taxon>
        <taxon>Amborellales</taxon>
        <taxon>Amborellaceae</taxon>
        <taxon>Amborella</taxon>
    </lineage>
</organism>
<dbReference type="OMA" id="VDCDNNY"/>
<comment type="subcellular location">
    <subcellularLocation>
        <location evidence="1">Secreted</location>
        <location evidence="1">Extracellular space</location>
    </subcellularLocation>
</comment>
<dbReference type="InterPro" id="IPR021109">
    <property type="entry name" value="Peptidase_aspartic_dom_sf"/>
</dbReference>
<evidence type="ECO:0000259" key="5">
    <source>
        <dbReference type="PROSITE" id="PS51767"/>
    </source>
</evidence>
<dbReference type="GO" id="GO:0006508">
    <property type="term" value="P:proteolysis"/>
    <property type="evidence" value="ECO:0007669"/>
    <property type="project" value="InterPro"/>
</dbReference>
<dbReference type="CDD" id="cd05489">
    <property type="entry name" value="xylanase_inhibitor_I_like"/>
    <property type="match status" value="1"/>
</dbReference>
<gene>
    <name evidence="6" type="ORF">AMTR_s00025p00079520</name>
</gene>
<accession>W1PY05</accession>
<dbReference type="InterPro" id="IPR032861">
    <property type="entry name" value="TAXi_N"/>
</dbReference>
<protein>
    <recommendedName>
        <fullName evidence="5">Peptidase A1 domain-containing protein</fullName>
    </recommendedName>
</protein>
<dbReference type="SUPFAM" id="SSF50630">
    <property type="entry name" value="Acid proteases"/>
    <property type="match status" value="1"/>
</dbReference>
<dbReference type="InterPro" id="IPR033868">
    <property type="entry name" value="Xylanase_inhibitor_I-like"/>
</dbReference>
<dbReference type="GO" id="GO:0005576">
    <property type="term" value="C:extracellular region"/>
    <property type="evidence" value="ECO:0007669"/>
    <property type="project" value="UniProtKB-SubCell"/>
</dbReference>
<dbReference type="InterPro" id="IPR032799">
    <property type="entry name" value="TAXi_C"/>
</dbReference>
<dbReference type="PANTHER" id="PTHR47965">
    <property type="entry name" value="ASPARTYL PROTEASE-RELATED"/>
    <property type="match status" value="1"/>
</dbReference>
<dbReference type="InterPro" id="IPR001461">
    <property type="entry name" value="Aspartic_peptidase_A1"/>
</dbReference>
<evidence type="ECO:0000256" key="2">
    <source>
        <dbReference type="ARBA" id="ARBA00007447"/>
    </source>
</evidence>
<dbReference type="FunFam" id="2.40.70.10:FF:000045">
    <property type="entry name" value="Basic 7S globulin"/>
    <property type="match status" value="1"/>
</dbReference>
<dbReference type="PANTHER" id="PTHR47965:SF22">
    <property type="entry name" value="EUKARYOTIC ASPARTYL PROTEASE FAMILY PROTEIN"/>
    <property type="match status" value="1"/>
</dbReference>
<dbReference type="Pfam" id="PF14541">
    <property type="entry name" value="TAXi_C"/>
    <property type="match status" value="1"/>
</dbReference>
<name>W1PY05_AMBTC</name>
<proteinExistence type="inferred from homology"/>
<sequence length="422" mass="44522">MGPSKSRHAETVSFRPKALVAPIGKDPSTLQYYITLALKTPLRSERLVFSLGGSFLGIDSDTYVSSTYRHVQCRTSQCVAASSGVCCSCGTCSGPRSPSCGNNTCVVGPYNPFISTSTSGDVLEDVLAIHSTDGKTRGPPVSVPHFVFSGAGAFLTKGLTASARGVAGLGRGKVGLPAQLSAKFRFRRKFAVCLSGSSTSPGVVFFGPGPYVLQPDKDVSQGLTYTPLLLNPVSTSGAFFQGQKSDEYFIEVKGFNIGEKPVVGLISTLLKIDSEGDGGTKISTVDPYTMLETSIYKAVTSAFVQQAIGIGMERVSGVKPFEVCFSAKGVPSTRLGPAVPTIELLLDNGKVWGVFGANSMVFTSNGALCLGLVDGGVSPRTSIFIGAHQIEDDRLEFDLAYSRLGFWSSLLALQTTCANFKF</sequence>
<feature type="domain" description="Peptidase A1" evidence="5">
    <location>
        <begin position="32"/>
        <end position="407"/>
    </location>
</feature>
<keyword evidence="3" id="KW-0964">Secreted</keyword>
<dbReference type="HOGENOM" id="CLU_032185_0_0_1"/>
<dbReference type="EMBL" id="KI392614">
    <property type="protein sequence ID" value="ERN12345.1"/>
    <property type="molecule type" value="Genomic_DNA"/>
</dbReference>
<evidence type="ECO:0000313" key="6">
    <source>
        <dbReference type="EMBL" id="ERN12345.1"/>
    </source>
</evidence>
<keyword evidence="4" id="KW-0732">Signal</keyword>
<dbReference type="GO" id="GO:0004190">
    <property type="term" value="F:aspartic-type endopeptidase activity"/>
    <property type="evidence" value="ECO:0007669"/>
    <property type="project" value="InterPro"/>
</dbReference>
<dbReference type="AlphaFoldDB" id="W1PY05"/>
<evidence type="ECO:0000256" key="4">
    <source>
        <dbReference type="ARBA" id="ARBA00022729"/>
    </source>
</evidence>
<keyword evidence="7" id="KW-1185">Reference proteome</keyword>
<dbReference type="eggNOG" id="KOG1339">
    <property type="taxonomic scope" value="Eukaryota"/>
</dbReference>
<dbReference type="FunFam" id="2.40.70.10:FF:000041">
    <property type="entry name" value="Basic 7S globulin"/>
    <property type="match status" value="1"/>
</dbReference>
<evidence type="ECO:0000313" key="7">
    <source>
        <dbReference type="Proteomes" id="UP000017836"/>
    </source>
</evidence>
<dbReference type="Gene3D" id="2.40.70.10">
    <property type="entry name" value="Acid Proteases"/>
    <property type="match status" value="2"/>
</dbReference>
<evidence type="ECO:0000256" key="3">
    <source>
        <dbReference type="ARBA" id="ARBA00022525"/>
    </source>
</evidence>